<keyword evidence="2" id="KW-0862">Zinc</keyword>
<dbReference type="Gene3D" id="3.90.180.10">
    <property type="entry name" value="Medium-chain alcohol dehydrogenases, catalytic domain"/>
    <property type="match status" value="1"/>
</dbReference>
<evidence type="ECO:0000256" key="3">
    <source>
        <dbReference type="ARBA" id="ARBA00023002"/>
    </source>
</evidence>
<dbReference type="Pfam" id="PF08240">
    <property type="entry name" value="ADH_N"/>
    <property type="match status" value="1"/>
</dbReference>
<name>A0A937SFP3_9GAMM</name>
<keyword evidence="1" id="KW-0479">Metal-binding</keyword>
<protein>
    <submittedName>
        <fullName evidence="5">Alcohol dehydrogenase catalytic domain-containing protein</fullName>
    </submittedName>
</protein>
<dbReference type="PANTHER" id="PTHR43401:SF4">
    <property type="entry name" value="D-ARABINOSE 1-DEHYDROGENASE (NADP(+))"/>
    <property type="match status" value="1"/>
</dbReference>
<comment type="caution">
    <text evidence="5">The sequence shown here is derived from an EMBL/GenBank/DDBJ whole genome shotgun (WGS) entry which is preliminary data.</text>
</comment>
<keyword evidence="3" id="KW-0560">Oxidoreductase</keyword>
<reference evidence="5" key="1">
    <citation type="submission" date="2020-10" db="EMBL/GenBank/DDBJ databases">
        <title>Microbiome of the Black Sea water column analyzed by genome centric metagenomics.</title>
        <authorList>
            <person name="Cabello-Yeves P.J."/>
            <person name="Callieri C."/>
            <person name="Picazo A."/>
            <person name="Mehrshad M."/>
            <person name="Haro-Moreno J.M."/>
            <person name="Roda-Garcia J."/>
            <person name="Dzembekova N."/>
            <person name="Slabakova V."/>
            <person name="Slabakova N."/>
            <person name="Moncheva S."/>
            <person name="Rodriguez-Valera F."/>
        </authorList>
    </citation>
    <scope>NUCLEOTIDE SEQUENCE</scope>
    <source>
        <strain evidence="5">BS30m-G43</strain>
    </source>
</reference>
<feature type="domain" description="Alcohol dehydrogenase-like N-terminal" evidence="4">
    <location>
        <begin position="26"/>
        <end position="92"/>
    </location>
</feature>
<dbReference type="GO" id="GO:0008270">
    <property type="term" value="F:zinc ion binding"/>
    <property type="evidence" value="ECO:0007669"/>
    <property type="project" value="InterPro"/>
</dbReference>
<dbReference type="InterPro" id="IPR002328">
    <property type="entry name" value="ADH_Zn_CS"/>
</dbReference>
<evidence type="ECO:0000313" key="6">
    <source>
        <dbReference type="Proteomes" id="UP000705230"/>
    </source>
</evidence>
<dbReference type="EMBL" id="JADHSG010000008">
    <property type="protein sequence ID" value="MBL6903624.1"/>
    <property type="molecule type" value="Genomic_DNA"/>
</dbReference>
<dbReference type="Proteomes" id="UP000705230">
    <property type="component" value="Unassembled WGS sequence"/>
</dbReference>
<evidence type="ECO:0000256" key="2">
    <source>
        <dbReference type="ARBA" id="ARBA00022833"/>
    </source>
</evidence>
<dbReference type="PROSITE" id="PS00059">
    <property type="entry name" value="ADH_ZINC"/>
    <property type="match status" value="1"/>
</dbReference>
<proteinExistence type="predicted"/>
<evidence type="ECO:0000256" key="1">
    <source>
        <dbReference type="ARBA" id="ARBA00022723"/>
    </source>
</evidence>
<sequence>MKAYQVVEPGKPLELNEFDAPKPQGEEILVKTIACGVCHSDVHIHEGAFDLGGGRKLPLPLEMPYTLGHEIFGEVIELGSDVKDVNIGDKRVIYP</sequence>
<feature type="non-terminal residue" evidence="5">
    <location>
        <position position="95"/>
    </location>
</feature>
<dbReference type="SUPFAM" id="SSF50129">
    <property type="entry name" value="GroES-like"/>
    <property type="match status" value="1"/>
</dbReference>
<organism evidence="5 6">
    <name type="scientific">SAR86 cluster bacterium</name>
    <dbReference type="NCBI Taxonomy" id="2030880"/>
    <lineage>
        <taxon>Bacteria</taxon>
        <taxon>Pseudomonadati</taxon>
        <taxon>Pseudomonadota</taxon>
        <taxon>Gammaproteobacteria</taxon>
        <taxon>SAR86 cluster</taxon>
    </lineage>
</organism>
<dbReference type="AlphaFoldDB" id="A0A937SFP3"/>
<dbReference type="InterPro" id="IPR011032">
    <property type="entry name" value="GroES-like_sf"/>
</dbReference>
<accession>A0A937SFP3</accession>
<dbReference type="PANTHER" id="PTHR43401">
    <property type="entry name" value="L-THREONINE 3-DEHYDROGENASE"/>
    <property type="match status" value="1"/>
</dbReference>
<dbReference type="InterPro" id="IPR050129">
    <property type="entry name" value="Zn_alcohol_dh"/>
</dbReference>
<gene>
    <name evidence="5" type="ORF">ISR29_05420</name>
</gene>
<evidence type="ECO:0000313" key="5">
    <source>
        <dbReference type="EMBL" id="MBL6903624.1"/>
    </source>
</evidence>
<evidence type="ECO:0000259" key="4">
    <source>
        <dbReference type="Pfam" id="PF08240"/>
    </source>
</evidence>
<dbReference type="InterPro" id="IPR013154">
    <property type="entry name" value="ADH-like_N"/>
</dbReference>
<dbReference type="GO" id="GO:0016491">
    <property type="term" value="F:oxidoreductase activity"/>
    <property type="evidence" value="ECO:0007669"/>
    <property type="project" value="UniProtKB-KW"/>
</dbReference>